<dbReference type="GO" id="GO:0033588">
    <property type="term" value="C:elongator holoenzyme complex"/>
    <property type="evidence" value="ECO:0007669"/>
    <property type="project" value="InterPro"/>
</dbReference>
<dbReference type="Proteomes" id="UP000054498">
    <property type="component" value="Unassembled WGS sequence"/>
</dbReference>
<reference evidence="9 10" key="1">
    <citation type="journal article" date="2013" name="BMC Genomics">
        <title>Reconstruction of the lipid metabolism for the microalga Monoraphidium neglectum from its genome sequence reveals characteristics suitable for biofuel production.</title>
        <authorList>
            <person name="Bogen C."/>
            <person name="Al-Dilaimi A."/>
            <person name="Albersmeier A."/>
            <person name="Wichmann J."/>
            <person name="Grundmann M."/>
            <person name="Rupp O."/>
            <person name="Lauersen K.J."/>
            <person name="Blifernez-Klassen O."/>
            <person name="Kalinowski J."/>
            <person name="Goesmann A."/>
            <person name="Mussgnug J.H."/>
            <person name="Kruse O."/>
        </authorList>
    </citation>
    <scope>NUCLEOTIDE SEQUENCE [LARGE SCALE GENOMIC DNA]</scope>
    <source>
        <strain evidence="9 10">SAG 48.87</strain>
    </source>
</reference>
<evidence type="ECO:0000313" key="10">
    <source>
        <dbReference type="Proteomes" id="UP000054498"/>
    </source>
</evidence>
<dbReference type="InterPro" id="IPR008728">
    <property type="entry name" value="Elongator_complex_protein_4"/>
</dbReference>
<protein>
    <recommendedName>
        <fullName evidence="5">Elongator complex protein 4</fullName>
    </recommendedName>
</protein>
<dbReference type="KEGG" id="mng:MNEG_8464"/>
<evidence type="ECO:0000256" key="4">
    <source>
        <dbReference type="ARBA" id="ARBA00007573"/>
    </source>
</evidence>
<dbReference type="PANTHER" id="PTHR12896">
    <property type="entry name" value="PAX6 NEIGHBOR PROTEIN PAXNEB"/>
    <property type="match status" value="1"/>
</dbReference>
<evidence type="ECO:0000256" key="1">
    <source>
        <dbReference type="ARBA" id="ARBA00004123"/>
    </source>
</evidence>
<dbReference type="UniPathway" id="UPA00988"/>
<dbReference type="EMBL" id="KK101829">
    <property type="protein sequence ID" value="KIY99501.1"/>
    <property type="molecule type" value="Genomic_DNA"/>
</dbReference>
<keyword evidence="8" id="KW-0539">Nucleus</keyword>
<evidence type="ECO:0000256" key="7">
    <source>
        <dbReference type="ARBA" id="ARBA00022694"/>
    </source>
</evidence>
<dbReference type="Gene3D" id="3.40.50.300">
    <property type="entry name" value="P-loop containing nucleotide triphosphate hydrolases"/>
    <property type="match status" value="1"/>
</dbReference>
<dbReference type="InterPro" id="IPR027417">
    <property type="entry name" value="P-loop_NTPase"/>
</dbReference>
<evidence type="ECO:0000256" key="2">
    <source>
        <dbReference type="ARBA" id="ARBA00004496"/>
    </source>
</evidence>
<evidence type="ECO:0000256" key="5">
    <source>
        <dbReference type="ARBA" id="ARBA00020265"/>
    </source>
</evidence>
<keyword evidence="10" id="KW-1185">Reference proteome</keyword>
<name>A0A0D2MFM1_9CHLO</name>
<dbReference type="GO" id="GO:0008023">
    <property type="term" value="C:transcription elongation factor complex"/>
    <property type="evidence" value="ECO:0007669"/>
    <property type="project" value="TreeGrafter"/>
</dbReference>
<evidence type="ECO:0000313" key="9">
    <source>
        <dbReference type="EMBL" id="KIY99501.1"/>
    </source>
</evidence>
<dbReference type="RefSeq" id="XP_013898521.1">
    <property type="nucleotide sequence ID" value="XM_014043067.1"/>
</dbReference>
<dbReference type="PANTHER" id="PTHR12896:SF1">
    <property type="entry name" value="ELONGATOR COMPLEX PROTEIN 4"/>
    <property type="match status" value="1"/>
</dbReference>
<evidence type="ECO:0000256" key="3">
    <source>
        <dbReference type="ARBA" id="ARBA00005043"/>
    </source>
</evidence>
<dbReference type="OrthoDB" id="289162at2759"/>
<dbReference type="GeneID" id="25741340"/>
<feature type="non-terminal residue" evidence="9">
    <location>
        <position position="107"/>
    </location>
</feature>
<dbReference type="AlphaFoldDB" id="A0A0D2MFM1"/>
<dbReference type="Pfam" id="PF05625">
    <property type="entry name" value="PAXNEB"/>
    <property type="match status" value="1"/>
</dbReference>
<organism evidence="9 10">
    <name type="scientific">Monoraphidium neglectum</name>
    <dbReference type="NCBI Taxonomy" id="145388"/>
    <lineage>
        <taxon>Eukaryota</taxon>
        <taxon>Viridiplantae</taxon>
        <taxon>Chlorophyta</taxon>
        <taxon>core chlorophytes</taxon>
        <taxon>Chlorophyceae</taxon>
        <taxon>CS clade</taxon>
        <taxon>Sphaeropleales</taxon>
        <taxon>Selenastraceae</taxon>
        <taxon>Monoraphidium</taxon>
    </lineage>
</organism>
<evidence type="ECO:0000256" key="6">
    <source>
        <dbReference type="ARBA" id="ARBA00022490"/>
    </source>
</evidence>
<dbReference type="GO" id="GO:0002098">
    <property type="term" value="P:tRNA wobble uridine modification"/>
    <property type="evidence" value="ECO:0007669"/>
    <property type="project" value="InterPro"/>
</dbReference>
<dbReference type="STRING" id="145388.A0A0D2MFM1"/>
<gene>
    <name evidence="9" type="ORF">MNEG_8464</name>
</gene>
<accession>A0A0D2MFM1</accession>
<dbReference type="GO" id="GO:0005737">
    <property type="term" value="C:cytoplasm"/>
    <property type="evidence" value="ECO:0007669"/>
    <property type="project" value="UniProtKB-SubCell"/>
</dbReference>
<comment type="pathway">
    <text evidence="3">tRNA modification; 5-methoxycarbonylmethyl-2-thiouridine-tRNA biosynthesis.</text>
</comment>
<keyword evidence="7" id="KW-0819">tRNA processing</keyword>
<comment type="similarity">
    <text evidence="4">Belongs to the ELP4 family.</text>
</comment>
<keyword evidence="6" id="KW-0963">Cytoplasm</keyword>
<comment type="subcellular location">
    <subcellularLocation>
        <location evidence="2">Cytoplasm</location>
    </subcellularLocation>
    <subcellularLocation>
        <location evidence="1">Nucleus</location>
    </subcellularLocation>
</comment>
<sequence>MSAFTRRQPVSGTAEIGVRPGLHGQTLLSTGLADLDRLLGGGLPLGSVMLLLEDPHSQQHIGFIKHFLAEGIACGHSSCWLAPRPQPGGAAAFVPAVATARQDSETR</sequence>
<evidence type="ECO:0000256" key="8">
    <source>
        <dbReference type="ARBA" id="ARBA00023242"/>
    </source>
</evidence>
<proteinExistence type="inferred from homology"/>